<organism evidence="1 2">
    <name type="scientific">Thermothielavioides terrestris (strain ATCC 38088 / NRRL 8126)</name>
    <name type="common">Thielavia terrestris</name>
    <dbReference type="NCBI Taxonomy" id="578455"/>
    <lineage>
        <taxon>Eukaryota</taxon>
        <taxon>Fungi</taxon>
        <taxon>Dikarya</taxon>
        <taxon>Ascomycota</taxon>
        <taxon>Pezizomycotina</taxon>
        <taxon>Sordariomycetes</taxon>
        <taxon>Sordariomycetidae</taxon>
        <taxon>Sordariales</taxon>
        <taxon>Chaetomiaceae</taxon>
        <taxon>Thermothielavioides</taxon>
        <taxon>Thermothielavioides terrestris</taxon>
    </lineage>
</organism>
<protein>
    <submittedName>
        <fullName evidence="1">Uncharacterized protein</fullName>
    </submittedName>
</protein>
<dbReference type="RefSeq" id="XP_003657803.1">
    <property type="nucleotide sequence ID" value="XM_003657755.1"/>
</dbReference>
<gene>
    <name evidence="1" type="ORF">THITE_2148110</name>
</gene>
<dbReference type="HOGENOM" id="CLU_042091_1_0_1"/>
<keyword evidence="2" id="KW-1185">Reference proteome</keyword>
<name>G2RI05_THETT</name>
<evidence type="ECO:0000313" key="2">
    <source>
        <dbReference type="Proteomes" id="UP000008181"/>
    </source>
</evidence>
<sequence>MASSVFYLAHLPSPPIPLPRVPGPKLAPFTPSAQADIEFLEFLGHENDVDSLVWKVKINGGLFALKVFFFRRWEFLRDNQGADLTTPLANPQLYVDYFDPFNCECRAYGRLKEAKREDLAVKAHGYLLLTPQQEIELERRVTAIDPDPLPDANASELTGHNFWTRHEQHRGLPVRAIVKDFVPGDRLTSAQVRAMWPDLQELHSLGILVGDTHGGNYLGGKLVDFSRSLTMYHPGLHYIFESTQREMMLEELQHLLDYYYYLLNWSSTDGIDIPQDLEAFCSGHLDEYQNLPIKHKFLQWEEDPDAAMKFVEQELFKKEVD</sequence>
<dbReference type="KEGG" id="ttt:THITE_2148110"/>
<proteinExistence type="predicted"/>
<dbReference type="Proteomes" id="UP000008181">
    <property type="component" value="Chromosome 6"/>
</dbReference>
<dbReference type="OrthoDB" id="3432781at2759"/>
<dbReference type="EMBL" id="CP003014">
    <property type="protein sequence ID" value="AEO71467.1"/>
    <property type="molecule type" value="Genomic_DNA"/>
</dbReference>
<accession>G2RI05</accession>
<reference evidence="1 2" key="1">
    <citation type="journal article" date="2011" name="Nat. Biotechnol.">
        <title>Comparative genomic analysis of the thermophilic biomass-degrading fungi Myceliophthora thermophila and Thielavia terrestris.</title>
        <authorList>
            <person name="Berka R.M."/>
            <person name="Grigoriev I.V."/>
            <person name="Otillar R."/>
            <person name="Salamov A."/>
            <person name="Grimwood J."/>
            <person name="Reid I."/>
            <person name="Ishmael N."/>
            <person name="John T."/>
            <person name="Darmond C."/>
            <person name="Moisan M.-C."/>
            <person name="Henrissat B."/>
            <person name="Coutinho P.M."/>
            <person name="Lombard V."/>
            <person name="Natvig D.O."/>
            <person name="Lindquist E."/>
            <person name="Schmutz J."/>
            <person name="Lucas S."/>
            <person name="Harris P."/>
            <person name="Powlowski J."/>
            <person name="Bellemare A."/>
            <person name="Taylor D."/>
            <person name="Butler G."/>
            <person name="de Vries R.P."/>
            <person name="Allijn I.E."/>
            <person name="van den Brink J."/>
            <person name="Ushinsky S."/>
            <person name="Storms R."/>
            <person name="Powell A.J."/>
            <person name="Paulsen I.T."/>
            <person name="Elbourne L.D.H."/>
            <person name="Baker S.E."/>
            <person name="Magnuson J."/>
            <person name="LaBoissiere S."/>
            <person name="Clutterbuck A.J."/>
            <person name="Martinez D."/>
            <person name="Wogulis M."/>
            <person name="de Leon A.L."/>
            <person name="Rey M.W."/>
            <person name="Tsang A."/>
        </authorList>
    </citation>
    <scope>NUCLEOTIDE SEQUENCE [LARGE SCALE GENOMIC DNA]</scope>
    <source>
        <strain evidence="2">ATCC 38088 / NRRL 8126</strain>
    </source>
</reference>
<dbReference type="Pfam" id="PF13095">
    <property type="entry name" value="FTA2"/>
    <property type="match status" value="1"/>
</dbReference>
<dbReference type="InterPro" id="IPR025213">
    <property type="entry name" value="Sim4_Fta2"/>
</dbReference>
<dbReference type="GeneID" id="11523034"/>
<evidence type="ECO:0000313" key="1">
    <source>
        <dbReference type="EMBL" id="AEO71467.1"/>
    </source>
</evidence>
<dbReference type="eggNOG" id="ENOG502T2GP">
    <property type="taxonomic scope" value="Eukaryota"/>
</dbReference>
<dbReference type="AlphaFoldDB" id="G2RI05"/>